<dbReference type="InterPro" id="IPR004378">
    <property type="entry name" value="F420H2_quin_Rdtase"/>
</dbReference>
<proteinExistence type="inferred from homology"/>
<dbReference type="InterPro" id="IPR012349">
    <property type="entry name" value="Split_barrel_FMN-bd"/>
</dbReference>
<comment type="similarity">
    <text evidence="1">Belongs to the F420H(2)-dependent quinone reductase family.</text>
</comment>
<dbReference type="PANTHER" id="PTHR39428">
    <property type="entry name" value="F420H(2)-DEPENDENT QUINONE REDUCTASE RV1261C"/>
    <property type="match status" value="1"/>
</dbReference>
<dbReference type="OrthoDB" id="8225825at2"/>
<dbReference type="Pfam" id="PF04075">
    <property type="entry name" value="F420H2_quin_red"/>
    <property type="match status" value="1"/>
</dbReference>
<dbReference type="Proteomes" id="UP000198797">
    <property type="component" value="Unassembled WGS sequence"/>
</dbReference>
<comment type="catalytic activity">
    <reaction evidence="2">
        <text>oxidized coenzyme F420-(gamma-L-Glu)(n) + a quinol + H(+) = reduced coenzyme F420-(gamma-L-Glu)(n) + a quinone</text>
        <dbReference type="Rhea" id="RHEA:39663"/>
        <dbReference type="Rhea" id="RHEA-COMP:12939"/>
        <dbReference type="Rhea" id="RHEA-COMP:14378"/>
        <dbReference type="ChEBI" id="CHEBI:15378"/>
        <dbReference type="ChEBI" id="CHEBI:24646"/>
        <dbReference type="ChEBI" id="CHEBI:132124"/>
        <dbReference type="ChEBI" id="CHEBI:133980"/>
        <dbReference type="ChEBI" id="CHEBI:139511"/>
    </reaction>
</comment>
<dbReference type="GO" id="GO:0016491">
    <property type="term" value="F:oxidoreductase activity"/>
    <property type="evidence" value="ECO:0007669"/>
    <property type="project" value="InterPro"/>
</dbReference>
<gene>
    <name evidence="3" type="ORF">GA0070216_102640</name>
</gene>
<accession>A0A1C4VVT0</accession>
<dbReference type="RefSeq" id="WP_091240675.1">
    <property type="nucleotide sequence ID" value="NZ_CP192025.1"/>
</dbReference>
<sequence length="135" mass="14762">MSDWNEKIIAEFRAQGGQVGGQFAGAPLLLLHTVGARSGRPRVNPMMYQKLDGGYAVFASKAGAPTSPDWYHNLLAHPRVRAEIGTDTVELVARVTAGDERERIWSAQKAAYPGFADYEQQTTRQIPVVVLEPAP</sequence>
<dbReference type="SUPFAM" id="SSF50475">
    <property type="entry name" value="FMN-binding split barrel"/>
    <property type="match status" value="1"/>
</dbReference>
<keyword evidence="4" id="KW-1185">Reference proteome</keyword>
<dbReference type="GO" id="GO:0070967">
    <property type="term" value="F:coenzyme F420 binding"/>
    <property type="evidence" value="ECO:0007669"/>
    <property type="project" value="TreeGrafter"/>
</dbReference>
<reference evidence="4" key="1">
    <citation type="submission" date="2016-06" db="EMBL/GenBank/DDBJ databases">
        <authorList>
            <person name="Varghese N."/>
            <person name="Submissions Spin"/>
        </authorList>
    </citation>
    <scope>NUCLEOTIDE SEQUENCE [LARGE SCALE GENOMIC DNA]</scope>
    <source>
        <strain evidence="4">DSM 44100</strain>
    </source>
</reference>
<dbReference type="PANTHER" id="PTHR39428:SF1">
    <property type="entry name" value="F420H(2)-DEPENDENT QUINONE REDUCTASE RV1261C"/>
    <property type="match status" value="1"/>
</dbReference>
<dbReference type="NCBIfam" id="TIGR00026">
    <property type="entry name" value="hi_GC_TIGR00026"/>
    <property type="match status" value="1"/>
</dbReference>
<dbReference type="EMBL" id="FMCU01000002">
    <property type="protein sequence ID" value="SCE87891.1"/>
    <property type="molecule type" value="Genomic_DNA"/>
</dbReference>
<protein>
    <submittedName>
        <fullName evidence="3">Deazaflavin-dependent oxidoreductase, nitroreductase family</fullName>
    </submittedName>
</protein>
<evidence type="ECO:0000313" key="4">
    <source>
        <dbReference type="Proteomes" id="UP000198797"/>
    </source>
</evidence>
<dbReference type="Gene3D" id="2.30.110.10">
    <property type="entry name" value="Electron Transport, Fmn-binding Protein, Chain A"/>
    <property type="match status" value="1"/>
</dbReference>
<dbReference type="AlphaFoldDB" id="A0A1C4VVT0"/>
<evidence type="ECO:0000313" key="3">
    <source>
        <dbReference type="EMBL" id="SCE87891.1"/>
    </source>
</evidence>
<organism evidence="3 4">
    <name type="scientific">Micromonospora matsumotoense</name>
    <dbReference type="NCBI Taxonomy" id="121616"/>
    <lineage>
        <taxon>Bacteria</taxon>
        <taxon>Bacillati</taxon>
        <taxon>Actinomycetota</taxon>
        <taxon>Actinomycetes</taxon>
        <taxon>Micromonosporales</taxon>
        <taxon>Micromonosporaceae</taxon>
        <taxon>Micromonospora</taxon>
    </lineage>
</organism>
<evidence type="ECO:0000256" key="2">
    <source>
        <dbReference type="ARBA" id="ARBA00049106"/>
    </source>
</evidence>
<dbReference type="STRING" id="121616.GA0070216_102640"/>
<dbReference type="GO" id="GO:0005886">
    <property type="term" value="C:plasma membrane"/>
    <property type="evidence" value="ECO:0007669"/>
    <property type="project" value="TreeGrafter"/>
</dbReference>
<evidence type="ECO:0000256" key="1">
    <source>
        <dbReference type="ARBA" id="ARBA00008710"/>
    </source>
</evidence>
<name>A0A1C4VVT0_9ACTN</name>